<keyword evidence="3" id="KW-1185">Reference proteome</keyword>
<dbReference type="Proteomes" id="UP001190700">
    <property type="component" value="Unassembled WGS sequence"/>
</dbReference>
<proteinExistence type="predicted"/>
<sequence>RVIDVENVPNILDALPNKEFEYLIKQWNLGRFLDASNLNGNYTFAMASQLERLQCVFLMNAYECEVEGGWCSGLQSCWRGVRLVNDQMQLEQGINGFDLSGYKRFSQWINLQQLPAGELRVQFLSHEPAPVNARPIDPEPFTRMLESIKSEDPAFLTPQALEEAIKGDHNVVSRRPYSGDIHRASVPPLGEVSGWGKDGVVLVRAKEETIDVVRSCVVEYLDVNNKQAVMLRLLAIQSISQTHYITCVQLRKLLSAKIWGQTLDSEAQGAVLLHLYPRLVDRETALGPILSNFQSALQKQALSILGPINVISYQVTYMYFRLDLEVEEDCVAAKRIARTTMRSSGPDKPRRWENFTLNGKTMDLEEDFNMWHCIQDLHTEEKRNGATSVIIEFRLNLPFTAWKLASTVFMQASFVSFLYVRILVVANKCTIRRFIDSKAGIATL</sequence>
<gene>
    <name evidence="2" type="ORF">CYMTET_28357</name>
</gene>
<keyword evidence="1" id="KW-1133">Transmembrane helix</keyword>
<reference evidence="2 3" key="1">
    <citation type="journal article" date="2015" name="Genome Biol. Evol.">
        <title>Comparative Genomics of a Bacterivorous Green Alga Reveals Evolutionary Causalities and Consequences of Phago-Mixotrophic Mode of Nutrition.</title>
        <authorList>
            <person name="Burns J.A."/>
            <person name="Paasch A."/>
            <person name="Narechania A."/>
            <person name="Kim E."/>
        </authorList>
    </citation>
    <scope>NUCLEOTIDE SEQUENCE [LARGE SCALE GENOMIC DNA]</scope>
    <source>
        <strain evidence="2 3">PLY_AMNH</strain>
    </source>
</reference>
<protein>
    <submittedName>
        <fullName evidence="2">Uncharacterized protein</fullName>
    </submittedName>
</protein>
<feature type="non-terminal residue" evidence="2">
    <location>
        <position position="1"/>
    </location>
</feature>
<name>A0AAE0FMZ2_9CHLO</name>
<feature type="transmembrane region" description="Helical" evidence="1">
    <location>
        <begin position="404"/>
        <end position="424"/>
    </location>
</feature>
<comment type="caution">
    <text evidence="2">The sequence shown here is derived from an EMBL/GenBank/DDBJ whole genome shotgun (WGS) entry which is preliminary data.</text>
</comment>
<keyword evidence="1" id="KW-0472">Membrane</keyword>
<accession>A0AAE0FMZ2</accession>
<dbReference type="EMBL" id="LGRX02015939">
    <property type="protein sequence ID" value="KAK3262807.1"/>
    <property type="molecule type" value="Genomic_DNA"/>
</dbReference>
<dbReference type="AlphaFoldDB" id="A0AAE0FMZ2"/>
<evidence type="ECO:0000313" key="2">
    <source>
        <dbReference type="EMBL" id="KAK3262807.1"/>
    </source>
</evidence>
<evidence type="ECO:0000256" key="1">
    <source>
        <dbReference type="SAM" id="Phobius"/>
    </source>
</evidence>
<evidence type="ECO:0000313" key="3">
    <source>
        <dbReference type="Proteomes" id="UP001190700"/>
    </source>
</evidence>
<organism evidence="2 3">
    <name type="scientific">Cymbomonas tetramitiformis</name>
    <dbReference type="NCBI Taxonomy" id="36881"/>
    <lineage>
        <taxon>Eukaryota</taxon>
        <taxon>Viridiplantae</taxon>
        <taxon>Chlorophyta</taxon>
        <taxon>Pyramimonadophyceae</taxon>
        <taxon>Pyramimonadales</taxon>
        <taxon>Pyramimonadaceae</taxon>
        <taxon>Cymbomonas</taxon>
    </lineage>
</organism>
<keyword evidence="1" id="KW-0812">Transmembrane</keyword>